<dbReference type="STRING" id="28042.GU90_14280"/>
<protein>
    <submittedName>
        <fullName evidence="8">DoxX</fullName>
    </submittedName>
</protein>
<dbReference type="GO" id="GO:0005886">
    <property type="term" value="C:plasma membrane"/>
    <property type="evidence" value="ECO:0007669"/>
    <property type="project" value="UniProtKB-SubCell"/>
</dbReference>
<dbReference type="Pfam" id="PF07681">
    <property type="entry name" value="DoxX"/>
    <property type="match status" value="1"/>
</dbReference>
<name>A0A073AVU8_9PSEU</name>
<keyword evidence="3" id="KW-1003">Cell membrane</keyword>
<accession>A0A073AVU8</accession>
<evidence type="ECO:0000256" key="4">
    <source>
        <dbReference type="ARBA" id="ARBA00022692"/>
    </source>
</evidence>
<dbReference type="RefSeq" id="WP_029720361.1">
    <property type="nucleotide sequence ID" value="NZ_JAJUIW010000023.1"/>
</dbReference>
<evidence type="ECO:0000256" key="3">
    <source>
        <dbReference type="ARBA" id="ARBA00022475"/>
    </source>
</evidence>
<dbReference type="AlphaFoldDB" id="A0A073AVU8"/>
<evidence type="ECO:0000256" key="5">
    <source>
        <dbReference type="ARBA" id="ARBA00022989"/>
    </source>
</evidence>
<feature type="region of interest" description="Disordered" evidence="7">
    <location>
        <begin position="144"/>
        <end position="175"/>
    </location>
</feature>
<dbReference type="eggNOG" id="COG2259">
    <property type="taxonomic scope" value="Bacteria"/>
</dbReference>
<feature type="compositionally biased region" description="Basic residues" evidence="7">
    <location>
        <begin position="158"/>
        <end position="175"/>
    </location>
</feature>
<keyword evidence="6" id="KW-0472">Membrane</keyword>
<keyword evidence="5" id="KW-1133">Transmembrane helix</keyword>
<evidence type="ECO:0000313" key="9">
    <source>
        <dbReference type="Proteomes" id="UP000031419"/>
    </source>
</evidence>
<keyword evidence="9" id="KW-1185">Reference proteome</keyword>
<evidence type="ECO:0000256" key="7">
    <source>
        <dbReference type="SAM" id="MobiDB-lite"/>
    </source>
</evidence>
<keyword evidence="4" id="KW-0812">Transmembrane</keyword>
<dbReference type="PANTHER" id="PTHR33452">
    <property type="entry name" value="OXIDOREDUCTASE CATD-RELATED"/>
    <property type="match status" value="1"/>
</dbReference>
<reference evidence="8 9" key="1">
    <citation type="submission" date="2014-06" db="EMBL/GenBank/DDBJ databases">
        <title>Saccharopolyspora rectivirgula DSM-43113 Genome sequencing.</title>
        <authorList>
            <person name="Barrera C."/>
            <person name="Millon L."/>
            <person name="Rognon B."/>
            <person name="Zaugg C."/>
            <person name="Monod M."/>
        </authorList>
    </citation>
    <scope>NUCLEOTIDE SEQUENCE [LARGE SCALE GENOMIC DNA]</scope>
    <source>
        <strain evidence="8 9">DSM 43113</strain>
    </source>
</reference>
<comment type="subcellular location">
    <subcellularLocation>
        <location evidence="1">Cell membrane</location>
        <topology evidence="1">Multi-pass membrane protein</topology>
    </subcellularLocation>
</comment>
<dbReference type="InterPro" id="IPR051907">
    <property type="entry name" value="DoxX-like_oxidoreductase"/>
</dbReference>
<dbReference type="OrthoDB" id="329282at2"/>
<gene>
    <name evidence="8" type="ORF">GU90_14280</name>
</gene>
<dbReference type="PANTHER" id="PTHR33452:SF1">
    <property type="entry name" value="INNER MEMBRANE PROTEIN YPHA-RELATED"/>
    <property type="match status" value="1"/>
</dbReference>
<evidence type="ECO:0000313" key="8">
    <source>
        <dbReference type="EMBL" id="KEI43515.1"/>
    </source>
</evidence>
<organism evidence="8 9">
    <name type="scientific">Saccharopolyspora rectivirgula</name>
    <dbReference type="NCBI Taxonomy" id="28042"/>
    <lineage>
        <taxon>Bacteria</taxon>
        <taxon>Bacillati</taxon>
        <taxon>Actinomycetota</taxon>
        <taxon>Actinomycetes</taxon>
        <taxon>Pseudonocardiales</taxon>
        <taxon>Pseudonocardiaceae</taxon>
        <taxon>Saccharopolyspora</taxon>
    </lineage>
</organism>
<proteinExistence type="inferred from homology"/>
<dbReference type="Proteomes" id="UP000031419">
    <property type="component" value="Unassembled WGS sequence"/>
</dbReference>
<sequence>MLIRRLARPLLAASFIYGGVNVLRDVPSHAKAASHLLDRAGSAKQALPSQVPTDPETLVRIDGAVKIAGGLLLALGKFPRLASLLLAADLIPTTLSTHNWWEIKNPEERANQQIHFVKNLSMLGGLLISAADTGGRPSVGWMAKKSAHKMRAQGGKHGGPHGKHGGRKAKRHHHK</sequence>
<evidence type="ECO:0000256" key="2">
    <source>
        <dbReference type="ARBA" id="ARBA00006679"/>
    </source>
</evidence>
<dbReference type="EMBL" id="JNVU01000037">
    <property type="protein sequence ID" value="KEI43515.1"/>
    <property type="molecule type" value="Genomic_DNA"/>
</dbReference>
<evidence type="ECO:0000256" key="6">
    <source>
        <dbReference type="ARBA" id="ARBA00023136"/>
    </source>
</evidence>
<dbReference type="InterPro" id="IPR032808">
    <property type="entry name" value="DoxX"/>
</dbReference>
<comment type="caution">
    <text evidence="8">The sequence shown here is derived from an EMBL/GenBank/DDBJ whole genome shotgun (WGS) entry which is preliminary data.</text>
</comment>
<comment type="similarity">
    <text evidence="2">Belongs to the DoxX family.</text>
</comment>
<evidence type="ECO:0000256" key="1">
    <source>
        <dbReference type="ARBA" id="ARBA00004651"/>
    </source>
</evidence>